<dbReference type="GO" id="GO:0005849">
    <property type="term" value="C:mRNA cleavage factor complex"/>
    <property type="evidence" value="ECO:0007669"/>
    <property type="project" value="InterPro"/>
</dbReference>
<accession>A0A498SN15</accession>
<gene>
    <name evidence="1" type="ORF">NAV_LOCUS7995</name>
</gene>
<evidence type="ECO:0000313" key="2">
    <source>
        <dbReference type="Proteomes" id="UP000276991"/>
    </source>
</evidence>
<organism evidence="1 2">
    <name type="scientific">Acanthocheilonema viteae</name>
    <name type="common">Filarial nematode worm</name>
    <name type="synonym">Dipetalonema viteae</name>
    <dbReference type="NCBI Taxonomy" id="6277"/>
    <lineage>
        <taxon>Eukaryota</taxon>
        <taxon>Metazoa</taxon>
        <taxon>Ecdysozoa</taxon>
        <taxon>Nematoda</taxon>
        <taxon>Chromadorea</taxon>
        <taxon>Rhabditida</taxon>
        <taxon>Spirurina</taxon>
        <taxon>Spiruromorpha</taxon>
        <taxon>Filarioidea</taxon>
        <taxon>Onchocercidae</taxon>
        <taxon>Acanthocheilonema</taxon>
    </lineage>
</organism>
<dbReference type="AlphaFoldDB" id="A0A498SN15"/>
<dbReference type="GO" id="GO:0031124">
    <property type="term" value="P:mRNA 3'-end processing"/>
    <property type="evidence" value="ECO:0007669"/>
    <property type="project" value="InterPro"/>
</dbReference>
<dbReference type="Pfam" id="PF13869">
    <property type="entry name" value="NUDIX_2"/>
    <property type="match status" value="1"/>
</dbReference>
<dbReference type="EMBL" id="UPTC01002216">
    <property type="protein sequence ID" value="VBB33204.1"/>
    <property type="molecule type" value="Genomic_DNA"/>
</dbReference>
<evidence type="ECO:0000313" key="1">
    <source>
        <dbReference type="EMBL" id="VBB33204.1"/>
    </source>
</evidence>
<protein>
    <recommendedName>
        <fullName evidence="3">Cleavage and polyadenylation specificity factor subunit 5</fullName>
    </recommendedName>
</protein>
<dbReference type="GO" id="GO:0003729">
    <property type="term" value="F:mRNA binding"/>
    <property type="evidence" value="ECO:0007669"/>
    <property type="project" value="InterPro"/>
</dbReference>
<dbReference type="InterPro" id="IPR016706">
    <property type="entry name" value="Cleav_polyA_spec_factor_su5"/>
</dbReference>
<keyword evidence="2" id="KW-1185">Reference proteome</keyword>
<proteinExistence type="predicted"/>
<dbReference type="OrthoDB" id="277288at2759"/>
<dbReference type="Proteomes" id="UP000276991">
    <property type="component" value="Unassembled WGS sequence"/>
</dbReference>
<reference evidence="1 2" key="1">
    <citation type="submission" date="2018-08" db="EMBL/GenBank/DDBJ databases">
        <authorList>
            <person name="Laetsch R D."/>
            <person name="Stevens L."/>
            <person name="Kumar S."/>
            <person name="Blaxter L. M."/>
        </authorList>
    </citation>
    <scope>NUCLEOTIDE SEQUENCE [LARGE SCALE GENOMIC DNA]</scope>
</reference>
<sequence>MGLTEESAEAICKVRHVVAKWWRPNFEKEIYPYIPSHITKPKEMIKLIAVNLPKSAVFTIPKNSLLIAAPLFEIYDNVNEYGAIIANLPHVLGRFEFIYNP</sequence>
<dbReference type="STRING" id="6277.A0A498SN15"/>
<name>A0A498SN15_ACAVI</name>
<dbReference type="PANTHER" id="PTHR13047">
    <property type="entry name" value="PRE-MRNA CLEAVAGE FACTOR IM, 25KD SUBUNIT"/>
    <property type="match status" value="1"/>
</dbReference>
<evidence type="ECO:0008006" key="3">
    <source>
        <dbReference type="Google" id="ProtNLM"/>
    </source>
</evidence>
<dbReference type="Gene3D" id="3.90.79.10">
    <property type="entry name" value="Nucleoside Triphosphate Pyrophosphohydrolase"/>
    <property type="match status" value="1"/>
</dbReference>